<evidence type="ECO:0000256" key="3">
    <source>
        <dbReference type="ARBA" id="ARBA00022989"/>
    </source>
</evidence>
<comment type="catalytic activity">
    <reaction evidence="7">
        <text>a peptidoglycan chain = a peptidoglycan chain with N-acetyl-1,6-anhydromuramyl-[peptide] at the reducing end + a peptidoglycan chain with N-acetylglucosamine at the non-reducing end.</text>
        <dbReference type="EC" id="4.2.2.29"/>
    </reaction>
</comment>
<evidence type="ECO:0000256" key="6">
    <source>
        <dbReference type="ARBA" id="ARBA00023316"/>
    </source>
</evidence>
<dbReference type="CDD" id="cd08010">
    <property type="entry name" value="MltG_like"/>
    <property type="match status" value="1"/>
</dbReference>
<keyword evidence="3 7" id="KW-1133">Transmembrane helix</keyword>
<sequence length="344" mass="38555">MGKKRSGSSKLLLGLVIAIIGAGAFFFFEVFGPNTGSFTKDEYLYVRTGATYEQVVGSLQGSGMIRDMNGFRFVATALKLPEHIHPGRYRIKKGMSNYNIVRMLRAGKQEPVRLVVNKLRTKNDLIRLIATNLEADSFRLRELLRDPAFAAELGADTGTVMGVIMQDTYEFYWNTQAENVIRKIHKNHTRYWTPTRKQKAKTQGITPMQAIVIASIVEEETNLSTDKPNIASVYLNRIRKGMKLQADPTVKFAIGDFAIKRVNSAMLLYDSPYNTYMYEGLPPGPICTPSTASINAVLDAPHGTYLYFCAKDDLRGGTAFASTFEEQIRNANAYRRALDNRGIH</sequence>
<dbReference type="HAMAP" id="MF_02065">
    <property type="entry name" value="MltG"/>
    <property type="match status" value="1"/>
</dbReference>
<keyword evidence="9" id="KW-1185">Reference proteome</keyword>
<keyword evidence="6 7" id="KW-0961">Cell wall biogenesis/degradation</keyword>
<keyword evidence="5 7" id="KW-0456">Lyase</keyword>
<evidence type="ECO:0000256" key="4">
    <source>
        <dbReference type="ARBA" id="ARBA00023136"/>
    </source>
</evidence>
<dbReference type="Gene3D" id="3.30.1490.480">
    <property type="entry name" value="Endolytic murein transglycosylase"/>
    <property type="match status" value="1"/>
</dbReference>
<proteinExistence type="inferred from homology"/>
<comment type="subcellular location">
    <subcellularLocation>
        <location evidence="7">Cell membrane</location>
        <topology evidence="7">Single-pass membrane protein</topology>
    </subcellularLocation>
</comment>
<evidence type="ECO:0000313" key="9">
    <source>
        <dbReference type="Proteomes" id="UP001500067"/>
    </source>
</evidence>
<dbReference type="PANTHER" id="PTHR30518">
    <property type="entry name" value="ENDOLYTIC MUREIN TRANSGLYCOSYLASE"/>
    <property type="match status" value="1"/>
</dbReference>
<reference evidence="9" key="1">
    <citation type="journal article" date="2019" name="Int. J. Syst. Evol. Microbiol.">
        <title>The Global Catalogue of Microorganisms (GCM) 10K type strain sequencing project: providing services to taxonomists for standard genome sequencing and annotation.</title>
        <authorList>
            <consortium name="The Broad Institute Genomics Platform"/>
            <consortium name="The Broad Institute Genome Sequencing Center for Infectious Disease"/>
            <person name="Wu L."/>
            <person name="Ma J."/>
        </authorList>
    </citation>
    <scope>NUCLEOTIDE SEQUENCE [LARGE SCALE GENOMIC DNA]</scope>
    <source>
        <strain evidence="9">JCM 32105</strain>
    </source>
</reference>
<evidence type="ECO:0000256" key="1">
    <source>
        <dbReference type="ARBA" id="ARBA00022475"/>
    </source>
</evidence>
<dbReference type="InterPro" id="IPR003770">
    <property type="entry name" value="MLTG-like"/>
</dbReference>
<dbReference type="Pfam" id="PF02618">
    <property type="entry name" value="YceG"/>
    <property type="match status" value="1"/>
</dbReference>
<evidence type="ECO:0000256" key="5">
    <source>
        <dbReference type="ARBA" id="ARBA00023239"/>
    </source>
</evidence>
<dbReference type="PANTHER" id="PTHR30518:SF2">
    <property type="entry name" value="ENDOLYTIC MUREIN TRANSGLYCOSYLASE"/>
    <property type="match status" value="1"/>
</dbReference>
<gene>
    <name evidence="7 8" type="primary">mltG</name>
    <name evidence="8" type="ORF">GCM10023093_02380</name>
</gene>
<name>A0ABP8N670_9BACT</name>
<keyword evidence="4 7" id="KW-0472">Membrane</keyword>
<dbReference type="RefSeq" id="WP_345077282.1">
    <property type="nucleotide sequence ID" value="NZ_BAABFA010000004.1"/>
</dbReference>
<protein>
    <recommendedName>
        <fullName evidence="7">Endolytic murein transglycosylase</fullName>
        <ecNumber evidence="7">4.2.2.29</ecNumber>
    </recommendedName>
    <alternativeName>
        <fullName evidence="7">Peptidoglycan lytic transglycosylase</fullName>
    </alternativeName>
    <alternativeName>
        <fullName evidence="7">Peptidoglycan polymerization terminase</fullName>
    </alternativeName>
</protein>
<evidence type="ECO:0000256" key="7">
    <source>
        <dbReference type="HAMAP-Rule" id="MF_02065"/>
    </source>
</evidence>
<comment type="caution">
    <text evidence="8">The sequence shown here is derived from an EMBL/GenBank/DDBJ whole genome shotgun (WGS) entry which is preliminary data.</text>
</comment>
<feature type="transmembrane region" description="Helical" evidence="7">
    <location>
        <begin position="12"/>
        <end position="31"/>
    </location>
</feature>
<feature type="site" description="Important for catalytic activity" evidence="7">
    <location>
        <position position="220"/>
    </location>
</feature>
<accession>A0ABP8N670</accession>
<dbReference type="EC" id="4.2.2.29" evidence="7"/>
<comment type="function">
    <text evidence="7">Functions as a peptidoglycan terminase that cleaves nascent peptidoglycan strands endolytically to terminate their elongation.</text>
</comment>
<keyword evidence="2 7" id="KW-0812">Transmembrane</keyword>
<keyword evidence="1 7" id="KW-1003">Cell membrane</keyword>
<dbReference type="Proteomes" id="UP001500067">
    <property type="component" value="Unassembled WGS sequence"/>
</dbReference>
<dbReference type="NCBIfam" id="TIGR00247">
    <property type="entry name" value="endolytic transglycosylase MltG"/>
    <property type="match status" value="1"/>
</dbReference>
<dbReference type="Gene3D" id="3.30.160.60">
    <property type="entry name" value="Classic Zinc Finger"/>
    <property type="match status" value="1"/>
</dbReference>
<dbReference type="EMBL" id="BAABFA010000004">
    <property type="protein sequence ID" value="GAA4460171.1"/>
    <property type="molecule type" value="Genomic_DNA"/>
</dbReference>
<organism evidence="8 9">
    <name type="scientific">Nemorincola caseinilytica</name>
    <dbReference type="NCBI Taxonomy" id="2054315"/>
    <lineage>
        <taxon>Bacteria</taxon>
        <taxon>Pseudomonadati</taxon>
        <taxon>Bacteroidota</taxon>
        <taxon>Chitinophagia</taxon>
        <taxon>Chitinophagales</taxon>
        <taxon>Chitinophagaceae</taxon>
        <taxon>Nemorincola</taxon>
    </lineage>
</organism>
<evidence type="ECO:0000313" key="8">
    <source>
        <dbReference type="EMBL" id="GAA4460171.1"/>
    </source>
</evidence>
<evidence type="ECO:0000256" key="2">
    <source>
        <dbReference type="ARBA" id="ARBA00022692"/>
    </source>
</evidence>
<comment type="similarity">
    <text evidence="7">Belongs to the transglycosylase MltG family.</text>
</comment>